<dbReference type="SUPFAM" id="SSF57701">
    <property type="entry name" value="Zn2/Cys6 DNA-binding domain"/>
    <property type="match status" value="1"/>
</dbReference>
<proteinExistence type="predicted"/>
<dbReference type="PROSITE" id="PS50048">
    <property type="entry name" value="ZN2_CY6_FUNGAL_2"/>
    <property type="match status" value="1"/>
</dbReference>
<dbReference type="GO" id="GO:0000981">
    <property type="term" value="F:DNA-binding transcription factor activity, RNA polymerase II-specific"/>
    <property type="evidence" value="ECO:0007669"/>
    <property type="project" value="InterPro"/>
</dbReference>
<keyword evidence="1" id="KW-0479">Metal-binding</keyword>
<dbReference type="PANTHER" id="PTHR46910:SF39">
    <property type="entry name" value="ZN(II)2CYS6 TRANSCRIPTION FACTOR (EUROFUNG)"/>
    <property type="match status" value="1"/>
</dbReference>
<dbReference type="GO" id="GO:0003677">
    <property type="term" value="F:DNA binding"/>
    <property type="evidence" value="ECO:0007669"/>
    <property type="project" value="InterPro"/>
</dbReference>
<dbReference type="VEuPathDB" id="FungiDB:MAPG_05099"/>
<dbReference type="Gene3D" id="4.10.240.10">
    <property type="entry name" value="Zn(2)-C6 fungal-type DNA-binding domain"/>
    <property type="match status" value="1"/>
</dbReference>
<dbReference type="GO" id="GO:0008270">
    <property type="term" value="F:zinc ion binding"/>
    <property type="evidence" value="ECO:0007669"/>
    <property type="project" value="InterPro"/>
</dbReference>
<feature type="region of interest" description="Disordered" evidence="3">
    <location>
        <begin position="127"/>
        <end position="159"/>
    </location>
</feature>
<dbReference type="Pfam" id="PF00172">
    <property type="entry name" value="Zn_clus"/>
    <property type="match status" value="1"/>
</dbReference>
<evidence type="ECO:0000256" key="3">
    <source>
        <dbReference type="SAM" id="MobiDB-lite"/>
    </source>
</evidence>
<evidence type="ECO:0000313" key="6">
    <source>
        <dbReference type="EnsemblFungi" id="MAPG_05099T0"/>
    </source>
</evidence>
<protein>
    <recommendedName>
        <fullName evidence="4">Zn(2)-C6 fungal-type domain-containing protein</fullName>
    </recommendedName>
</protein>
<reference evidence="6" key="4">
    <citation type="journal article" date="2015" name="G3 (Bethesda)">
        <title>Genome sequences of three phytopathogenic species of the Magnaporthaceae family of fungi.</title>
        <authorList>
            <person name="Okagaki L.H."/>
            <person name="Nunes C.C."/>
            <person name="Sailsbery J."/>
            <person name="Clay B."/>
            <person name="Brown D."/>
            <person name="John T."/>
            <person name="Oh Y."/>
            <person name="Young N."/>
            <person name="Fitzgerald M."/>
            <person name="Haas B.J."/>
            <person name="Zeng Q."/>
            <person name="Young S."/>
            <person name="Adiconis X."/>
            <person name="Fan L."/>
            <person name="Levin J.Z."/>
            <person name="Mitchell T.K."/>
            <person name="Okubara P.A."/>
            <person name="Farman M.L."/>
            <person name="Kohn L.M."/>
            <person name="Birren B."/>
            <person name="Ma L.-J."/>
            <person name="Dean R.A."/>
        </authorList>
    </citation>
    <scope>NUCLEOTIDE SEQUENCE</scope>
    <source>
        <strain evidence="6">ATCC 64411 / 73-15</strain>
    </source>
</reference>
<dbReference type="SMART" id="SM00906">
    <property type="entry name" value="Fungal_trans"/>
    <property type="match status" value="1"/>
</dbReference>
<dbReference type="SMART" id="SM00066">
    <property type="entry name" value="GAL4"/>
    <property type="match status" value="1"/>
</dbReference>
<dbReference type="InterPro" id="IPR007219">
    <property type="entry name" value="XnlR_reg_dom"/>
</dbReference>
<reference evidence="5" key="1">
    <citation type="submission" date="2010-05" db="EMBL/GenBank/DDBJ databases">
        <title>The Genome Sequence of Magnaporthe poae strain ATCC 64411.</title>
        <authorList>
            <consortium name="The Broad Institute Genome Sequencing Platform"/>
            <consortium name="Broad Institute Genome Sequencing Center for Infectious Disease"/>
            <person name="Ma L.-J."/>
            <person name="Dead R."/>
            <person name="Young S."/>
            <person name="Zeng Q."/>
            <person name="Koehrsen M."/>
            <person name="Alvarado L."/>
            <person name="Berlin A."/>
            <person name="Chapman S.B."/>
            <person name="Chen Z."/>
            <person name="Freedman E."/>
            <person name="Gellesch M."/>
            <person name="Goldberg J."/>
            <person name="Griggs A."/>
            <person name="Gujja S."/>
            <person name="Heilman E.R."/>
            <person name="Heiman D."/>
            <person name="Hepburn T."/>
            <person name="Howarth C."/>
            <person name="Jen D."/>
            <person name="Larson L."/>
            <person name="Mehta T."/>
            <person name="Neiman D."/>
            <person name="Pearson M."/>
            <person name="Roberts A."/>
            <person name="Saif S."/>
            <person name="Shea T."/>
            <person name="Shenoy N."/>
            <person name="Sisk P."/>
            <person name="Stolte C."/>
            <person name="Sykes S."/>
            <person name="Walk T."/>
            <person name="White J."/>
            <person name="Yandava C."/>
            <person name="Haas B."/>
            <person name="Nusbaum C."/>
            <person name="Birren B."/>
        </authorList>
    </citation>
    <scope>NUCLEOTIDE SEQUENCE</scope>
    <source>
        <strain evidence="5">ATCC 64411</strain>
    </source>
</reference>
<feature type="region of interest" description="Disordered" evidence="3">
    <location>
        <begin position="736"/>
        <end position="764"/>
    </location>
</feature>
<feature type="domain" description="Zn(2)-C6 fungal-type" evidence="4">
    <location>
        <begin position="36"/>
        <end position="65"/>
    </location>
</feature>
<dbReference type="eggNOG" id="ENOG502SJTR">
    <property type="taxonomic scope" value="Eukaryota"/>
</dbReference>
<evidence type="ECO:0000256" key="2">
    <source>
        <dbReference type="ARBA" id="ARBA00023242"/>
    </source>
</evidence>
<dbReference type="STRING" id="644358.A0A0C4DYH7"/>
<evidence type="ECO:0000313" key="7">
    <source>
        <dbReference type="Proteomes" id="UP000011715"/>
    </source>
</evidence>
<dbReference type="EMBL" id="ADBL01001201">
    <property type="status" value="NOT_ANNOTATED_CDS"/>
    <property type="molecule type" value="Genomic_DNA"/>
</dbReference>
<reference evidence="5" key="3">
    <citation type="submission" date="2011-03" db="EMBL/GenBank/DDBJ databases">
        <title>Annotation of Magnaporthe poae ATCC 64411.</title>
        <authorList>
            <person name="Ma L.-J."/>
            <person name="Dead R."/>
            <person name="Young S.K."/>
            <person name="Zeng Q."/>
            <person name="Gargeya S."/>
            <person name="Fitzgerald M."/>
            <person name="Haas B."/>
            <person name="Abouelleil A."/>
            <person name="Alvarado L."/>
            <person name="Arachchi H.M."/>
            <person name="Berlin A."/>
            <person name="Brown A."/>
            <person name="Chapman S.B."/>
            <person name="Chen Z."/>
            <person name="Dunbar C."/>
            <person name="Freedman E."/>
            <person name="Gearin G."/>
            <person name="Gellesch M."/>
            <person name="Goldberg J."/>
            <person name="Griggs A."/>
            <person name="Gujja S."/>
            <person name="Heiman D."/>
            <person name="Howarth C."/>
            <person name="Larson L."/>
            <person name="Lui A."/>
            <person name="MacDonald P.J.P."/>
            <person name="Mehta T."/>
            <person name="Montmayeur A."/>
            <person name="Murphy C."/>
            <person name="Neiman D."/>
            <person name="Pearson M."/>
            <person name="Priest M."/>
            <person name="Roberts A."/>
            <person name="Saif S."/>
            <person name="Shea T."/>
            <person name="Shenoy N."/>
            <person name="Sisk P."/>
            <person name="Stolte C."/>
            <person name="Sykes S."/>
            <person name="Yandava C."/>
            <person name="Wortman J."/>
            <person name="Nusbaum C."/>
            <person name="Birren B."/>
        </authorList>
    </citation>
    <scope>NUCLEOTIDE SEQUENCE</scope>
    <source>
        <strain evidence="5">ATCC 64411</strain>
    </source>
</reference>
<dbReference type="EnsemblFungi" id="MAPG_05099T0">
    <property type="protein sequence ID" value="MAPG_05099T0"/>
    <property type="gene ID" value="MAPG_05099"/>
</dbReference>
<dbReference type="OrthoDB" id="3266505at2759"/>
<dbReference type="CDD" id="cd12148">
    <property type="entry name" value="fungal_TF_MHR"/>
    <property type="match status" value="1"/>
</dbReference>
<evidence type="ECO:0000313" key="5">
    <source>
        <dbReference type="EMBL" id="KLU86080.1"/>
    </source>
</evidence>
<dbReference type="Pfam" id="PF04082">
    <property type="entry name" value="Fungal_trans"/>
    <property type="match status" value="1"/>
</dbReference>
<dbReference type="InterPro" id="IPR001138">
    <property type="entry name" value="Zn2Cys6_DnaBD"/>
</dbReference>
<feature type="compositionally biased region" description="Low complexity" evidence="3">
    <location>
        <begin position="127"/>
        <end position="140"/>
    </location>
</feature>
<dbReference type="GO" id="GO:0006351">
    <property type="term" value="P:DNA-templated transcription"/>
    <property type="evidence" value="ECO:0007669"/>
    <property type="project" value="InterPro"/>
</dbReference>
<feature type="compositionally biased region" description="Polar residues" evidence="3">
    <location>
        <begin position="1"/>
        <end position="12"/>
    </location>
</feature>
<reference evidence="7" key="2">
    <citation type="submission" date="2010-05" db="EMBL/GenBank/DDBJ databases">
        <title>The genome sequence of Magnaporthe poae strain ATCC 64411.</title>
        <authorList>
            <person name="Ma L.-J."/>
            <person name="Dead R."/>
            <person name="Young S."/>
            <person name="Zeng Q."/>
            <person name="Koehrsen M."/>
            <person name="Alvarado L."/>
            <person name="Berlin A."/>
            <person name="Chapman S.B."/>
            <person name="Chen Z."/>
            <person name="Freedman E."/>
            <person name="Gellesch M."/>
            <person name="Goldberg J."/>
            <person name="Griggs A."/>
            <person name="Gujja S."/>
            <person name="Heilman E.R."/>
            <person name="Heiman D."/>
            <person name="Hepburn T."/>
            <person name="Howarth C."/>
            <person name="Jen D."/>
            <person name="Larson L."/>
            <person name="Mehta T."/>
            <person name="Neiman D."/>
            <person name="Pearson M."/>
            <person name="Roberts A."/>
            <person name="Saif S."/>
            <person name="Shea T."/>
            <person name="Shenoy N."/>
            <person name="Sisk P."/>
            <person name="Stolte C."/>
            <person name="Sykes S."/>
            <person name="Walk T."/>
            <person name="White J."/>
            <person name="Yandava C."/>
            <person name="Haas B."/>
            <person name="Nusbaum C."/>
            <person name="Birren B."/>
        </authorList>
    </citation>
    <scope>NUCLEOTIDE SEQUENCE [LARGE SCALE GENOMIC DNA]</scope>
    <source>
        <strain evidence="7">ATCC 64411 / 73-15</strain>
    </source>
</reference>
<dbReference type="InterPro" id="IPR050987">
    <property type="entry name" value="AtrR-like"/>
</dbReference>
<reference evidence="6" key="5">
    <citation type="submission" date="2015-06" db="UniProtKB">
        <authorList>
            <consortium name="EnsemblFungi"/>
        </authorList>
    </citation>
    <scope>IDENTIFICATION</scope>
    <source>
        <strain evidence="6">ATCC 64411</strain>
    </source>
</reference>
<feature type="region of interest" description="Disordered" evidence="3">
    <location>
        <begin position="1"/>
        <end position="30"/>
    </location>
</feature>
<dbReference type="CDD" id="cd00067">
    <property type="entry name" value="GAL4"/>
    <property type="match status" value="1"/>
</dbReference>
<sequence length="843" mass="91462">MPRSRSTSSPSGVQRLPVNPRRHKVSPEQRKRVATACNSCNVKRVKCSGDKPCRQCEASSRECIYPVAVDKVSIPRSDLEELRSKCALLERCLQDLDPDHTRRRQFDFNTSPQRSLSVSYDNGAGSAGALGLSSPTASSTVGEAEESHSPPEDGRLLQDTDGTARYLGETSGATFLDNLKQFMSTIIPLAYNGSSVPEHGTGHKFLASVGRYQTADSRPLPALDVNPFWLPPPAELSQKLEELRYFIQDGGVSGGVYFWGDLRPKPDRPSQSTAPRLASAATEDLVAHRGMAFYHAALAYASLFGPATSSSKQEGEAFFACARKLLGNPLEVSTYSSSDIATIALMGLYMVEMNRRDAAYMYITTAMHISIMQGIHRGCSTHEVGKRIFWTVYILDRWISCLMGRPPSIMDDAIRLELPHDVPGLPSSAGLRAHIALAKISGHIVCNTYRIARHTWTDANPATREASHVDKAMEMLSDWLGNLPNDLRMSYETFSKDRSLCTLHMSHNQLLILTIRPIFLNAVKKAVADRFLTQSWPERGQAALSPQHQHPSDVSSPMSYARIVRPPFRTRSAGIEDSHPRIRLFRECSEAARRNLRLGRWLAQISPGSKLLLLDMHGVFNATIMLLLHQIAFVDLRPDDVTDIAFGLEAFGREAAAGDMYATDCLHVMQDLASLVSQLRAHMFTDVPHTPSPQFGPAVTVAGAASGVGVATSAAASTSPSPLLAATSLANMSRGLPGGGAPGLQAQPLPSPGMDGTQHTSPSTYLQAPVYNRGGDGVIYNGMPTIPVSAAMVGSSAPEIVYNPIAAATSAGLLEGGGDAVYSELMAWFQGDPMNDMYIPQFI</sequence>
<feature type="compositionally biased region" description="Basic and acidic residues" evidence="3">
    <location>
        <begin position="145"/>
        <end position="158"/>
    </location>
</feature>
<dbReference type="EMBL" id="GL876969">
    <property type="protein sequence ID" value="KLU86080.1"/>
    <property type="molecule type" value="Genomic_DNA"/>
</dbReference>
<evidence type="ECO:0000256" key="1">
    <source>
        <dbReference type="ARBA" id="ARBA00022723"/>
    </source>
</evidence>
<evidence type="ECO:0000259" key="4">
    <source>
        <dbReference type="PROSITE" id="PS50048"/>
    </source>
</evidence>
<name>A0A0C4DYH7_MAGP6</name>
<dbReference type="PANTHER" id="PTHR46910">
    <property type="entry name" value="TRANSCRIPTION FACTOR PDR1"/>
    <property type="match status" value="1"/>
</dbReference>
<organism evidence="6 7">
    <name type="scientific">Magnaporthiopsis poae (strain ATCC 64411 / 73-15)</name>
    <name type="common">Kentucky bluegrass fungus</name>
    <name type="synonym">Magnaporthe poae</name>
    <dbReference type="NCBI Taxonomy" id="644358"/>
    <lineage>
        <taxon>Eukaryota</taxon>
        <taxon>Fungi</taxon>
        <taxon>Dikarya</taxon>
        <taxon>Ascomycota</taxon>
        <taxon>Pezizomycotina</taxon>
        <taxon>Sordariomycetes</taxon>
        <taxon>Sordariomycetidae</taxon>
        <taxon>Magnaporthales</taxon>
        <taxon>Magnaporthaceae</taxon>
        <taxon>Magnaporthiopsis</taxon>
    </lineage>
</organism>
<keyword evidence="2" id="KW-0539">Nucleus</keyword>
<gene>
    <name evidence="5" type="ORF">MAPG_05099</name>
</gene>
<keyword evidence="7" id="KW-1185">Reference proteome</keyword>
<dbReference type="Proteomes" id="UP000011715">
    <property type="component" value="Unassembled WGS sequence"/>
</dbReference>
<dbReference type="InterPro" id="IPR036864">
    <property type="entry name" value="Zn2-C6_fun-type_DNA-bd_sf"/>
</dbReference>
<dbReference type="OMA" id="ACNNCNV"/>
<accession>A0A0C4DYH7</accession>
<dbReference type="AlphaFoldDB" id="A0A0C4DYH7"/>